<dbReference type="SUPFAM" id="SSF48239">
    <property type="entry name" value="Terpenoid cyclases/Protein prenyltransferases"/>
    <property type="match status" value="1"/>
</dbReference>
<dbReference type="InterPro" id="IPR008930">
    <property type="entry name" value="Terpenoid_cyclase/PrenylTrfase"/>
</dbReference>
<feature type="region of interest" description="Disordered" evidence="2">
    <location>
        <begin position="49"/>
        <end position="89"/>
    </location>
</feature>
<dbReference type="RefSeq" id="WP_145263349.1">
    <property type="nucleotide sequence ID" value="NZ_CP036279.1"/>
</dbReference>
<evidence type="ECO:0000313" key="5">
    <source>
        <dbReference type="Proteomes" id="UP000317093"/>
    </source>
</evidence>
<organism evidence="4 5">
    <name type="scientific">Kolteria novifilia</name>
    <dbReference type="NCBI Taxonomy" id="2527975"/>
    <lineage>
        <taxon>Bacteria</taxon>
        <taxon>Pseudomonadati</taxon>
        <taxon>Planctomycetota</taxon>
        <taxon>Planctomycetia</taxon>
        <taxon>Kolteriales</taxon>
        <taxon>Kolteriaceae</taxon>
        <taxon>Kolteria</taxon>
    </lineage>
</organism>
<dbReference type="CDD" id="cd00688">
    <property type="entry name" value="ISOPREN_C2_like"/>
    <property type="match status" value="1"/>
</dbReference>
<dbReference type="Gene3D" id="2.160.20.10">
    <property type="entry name" value="Single-stranded right-handed beta-helix, Pectin lyase-like"/>
    <property type="match status" value="1"/>
</dbReference>
<gene>
    <name evidence="4" type="ORF">Pan216_57530</name>
</gene>
<dbReference type="InterPro" id="IPR012334">
    <property type="entry name" value="Pectin_lyas_fold"/>
</dbReference>
<evidence type="ECO:0000256" key="2">
    <source>
        <dbReference type="SAM" id="MobiDB-lite"/>
    </source>
</evidence>
<keyword evidence="5" id="KW-1185">Reference proteome</keyword>
<dbReference type="Proteomes" id="UP000317093">
    <property type="component" value="Chromosome"/>
</dbReference>
<keyword evidence="3" id="KW-0732">Signal</keyword>
<feature type="signal peptide" evidence="3">
    <location>
        <begin position="1"/>
        <end position="22"/>
    </location>
</feature>
<feature type="compositionally biased region" description="Basic and acidic residues" evidence="2">
    <location>
        <begin position="281"/>
        <end position="304"/>
    </location>
</feature>
<feature type="region of interest" description="Disordered" evidence="2">
    <location>
        <begin position="878"/>
        <end position="909"/>
    </location>
</feature>
<dbReference type="EMBL" id="CP036279">
    <property type="protein sequence ID" value="QDU64860.1"/>
    <property type="molecule type" value="Genomic_DNA"/>
</dbReference>
<dbReference type="OrthoDB" id="231581at2"/>
<keyword evidence="1" id="KW-0175">Coiled coil</keyword>
<dbReference type="Gene3D" id="1.50.10.20">
    <property type="match status" value="2"/>
</dbReference>
<protein>
    <submittedName>
        <fullName evidence="4">A-macroglobulin complement component</fullName>
    </submittedName>
</protein>
<sequence length="1453" mass="158650" precursor="true">MRLPIVAAIIVGLLVPSYPVEAANQTVVNESVQRAVNWLWEEQTEDGYWKYGPPEEIEEDDDKKDDNDRRSRFRLGGGDGDEDDGPKFKDGKQWLGMTALAVMALYEAGVSPRDPRMRKALKYIREKAKGNEDTYGNAIALSALARIGRREDRALIRSLATKLVAAQTMAGGWEGTAKRISAEQQRNASLRQPQKITLGPTWLAQFVVMALWQARSAGADMEKSFRRVRQRLAFTRTPSGGWNYHTVPDLPEDATHTRAGLYMWILTSVSEGKWAMRKGETEVTYPEPREPRKSKPERIALREEKEEEGLEQEEIEEELVALKTEDQERPIDIYDAIQRGIERAKLDINRWRRGVNKSGTREASRGWPVAHKGYTVNTSGRKEENLIPPGEGNGELYHQFEKSTPPVFDVTKSAPLAQEEIFMKAFERVNEHAKNGIGGRPYDLWQIQRLASIMGIKTLGGRDWYDEGARRLLSTQLMDGSWGLPLEEREEQELPDYNLPETCYAILFLTNANVGREATRMLEPPPTKPFAVENGGEFKEFTEAYASVGSGATIIVRGDGPYKLSGVRLDKPVTIRAEEGWEPVLAWDRPKNQYGFPVRIAEKPEAASLFIVPGKVTFEGIHFQMDPTDNASDIPWTMFKCLDGSRLELLNCTLSESVRSGVNAVHMDGASKAIAHNCFFCGFQNDFYVETDSQAAILAANCLTFSPTFLVAKGTGSVGLWLFESTVQSDDLVEVGDLKGEFVAQAEHCIFRTAKIFGSLGTGPRQWDGGRNLYDNRGWISDGPPKANNVRTLSDWRSYFRTAEKNSKRAKAPIAVYRLQLGPFRHDTNPLDWSVGLDELRQVISASESDQVGANPFAIGPGIPYARFRSRPHYDVWKKAKPPSMRTEEDEEPSRRRQASIPTSTTPSLLKMIPPEARAALVVRDLGKLDRDLQSFAQSAGIALPPGIAPSQMMAQTPLAATFDPSRGLAAVAFDTSSSNVAFVAGVTDEEETLRNLNAVTQGDYHQANMPGSPPLALLLRDNTAILSPDPDILPLFENPGAGILARWTEDERDLYEASNLFGWASIMEFRPEIEAQLSQSDELVDMIESNPGLNMSTSLPSLEGQRDVIKDYLRGVMSFLSQINSISLGVSISDQAITARGELNFASGSTCQKLCQDRPPAAKNLLAGLPGGTYSYAAGIQTAGFSDVLKGVAKTAFEASKGVNGIDADQLDKQLAAAEALLEQLKGANKRVSLDTNGNYVDEGLLAVGDSAAVMTDIKTILANSTSFVDQKYPGAKLQALTPREQDGIASLRLQTDLSRARGPLRKGTESLFGGTKIVQEFAPLTGNVVGYSTGVTANAYLPLRSGEATLADSPAVQTTLGLLPSRPYGIALFNVAETAKVAKRSPGASTSAFLSGVEGSDPSTPPIGAALTLSDTGAQGVLVIPSGTAGAIGRAAIQGTLSGVFAPAQQE</sequence>
<dbReference type="InterPro" id="IPR011050">
    <property type="entry name" value="Pectin_lyase_fold/virulence"/>
</dbReference>
<feature type="chain" id="PRO_5022021761" evidence="3">
    <location>
        <begin position="23"/>
        <end position="1453"/>
    </location>
</feature>
<accession>A0A518BD03</accession>
<proteinExistence type="predicted"/>
<evidence type="ECO:0000256" key="3">
    <source>
        <dbReference type="SAM" id="SignalP"/>
    </source>
</evidence>
<name>A0A518BD03_9BACT</name>
<dbReference type="SUPFAM" id="SSF51126">
    <property type="entry name" value="Pectin lyase-like"/>
    <property type="match status" value="1"/>
</dbReference>
<feature type="coiled-coil region" evidence="1">
    <location>
        <begin position="1209"/>
        <end position="1236"/>
    </location>
</feature>
<evidence type="ECO:0000256" key="1">
    <source>
        <dbReference type="SAM" id="Coils"/>
    </source>
</evidence>
<evidence type="ECO:0000313" key="4">
    <source>
        <dbReference type="EMBL" id="QDU64860.1"/>
    </source>
</evidence>
<reference evidence="4 5" key="1">
    <citation type="submission" date="2019-02" db="EMBL/GenBank/DDBJ databases">
        <title>Deep-cultivation of Planctomycetes and their phenomic and genomic characterization uncovers novel biology.</title>
        <authorList>
            <person name="Wiegand S."/>
            <person name="Jogler M."/>
            <person name="Boedeker C."/>
            <person name="Pinto D."/>
            <person name="Vollmers J."/>
            <person name="Rivas-Marin E."/>
            <person name="Kohn T."/>
            <person name="Peeters S.H."/>
            <person name="Heuer A."/>
            <person name="Rast P."/>
            <person name="Oberbeckmann S."/>
            <person name="Bunk B."/>
            <person name="Jeske O."/>
            <person name="Meyerdierks A."/>
            <person name="Storesund J.E."/>
            <person name="Kallscheuer N."/>
            <person name="Luecker S."/>
            <person name="Lage O.M."/>
            <person name="Pohl T."/>
            <person name="Merkel B.J."/>
            <person name="Hornburger P."/>
            <person name="Mueller R.-W."/>
            <person name="Bruemmer F."/>
            <person name="Labrenz M."/>
            <person name="Spormann A.M."/>
            <person name="Op den Camp H."/>
            <person name="Overmann J."/>
            <person name="Amann R."/>
            <person name="Jetten M.S.M."/>
            <person name="Mascher T."/>
            <person name="Medema M.H."/>
            <person name="Devos D.P."/>
            <person name="Kaster A.-K."/>
            <person name="Ovreas L."/>
            <person name="Rohde M."/>
            <person name="Galperin M.Y."/>
            <person name="Jogler C."/>
        </authorList>
    </citation>
    <scope>NUCLEOTIDE SEQUENCE [LARGE SCALE GENOMIC DNA]</scope>
    <source>
        <strain evidence="4 5">Pan216</strain>
    </source>
</reference>
<dbReference type="KEGG" id="knv:Pan216_57530"/>
<feature type="region of interest" description="Disordered" evidence="2">
    <location>
        <begin position="281"/>
        <end position="314"/>
    </location>
</feature>
<feature type="compositionally biased region" description="Acidic residues" evidence="2">
    <location>
        <begin position="305"/>
        <end position="314"/>
    </location>
</feature>